<organism evidence="2 3">
    <name type="scientific">Candidatus Kaiserbacteria bacterium RIFCSPHIGHO2_01_FULL_48_10</name>
    <dbReference type="NCBI Taxonomy" id="1798476"/>
    <lineage>
        <taxon>Bacteria</taxon>
        <taxon>Candidatus Kaiseribacteriota</taxon>
    </lineage>
</organism>
<sequence>MGLIETVIGVAIMLAVFLSLFAGFRLAIELVYNTKAKTGAVALITEQMESVRGRTYDAVGTVGGIPAGDIPQIQQKTLNNIAYTIRTLIQYVDAPEDGLGAADTNAVTADHKSIKVEVTWAVHGKSRSTFAVTRVSPHGVESLLNGGTLRVNTFNALATPVPGATVRIQNQASTPTVDVSAATDSTGAVIFPGTPVAPGYHITVTKSGYSSSTTYAPTVANPNPNPGDVAVADKQTTTVSFGIDLLGSLRVLTFEPLGPGAFDDTFVDESYLSATSSVVISNDALELLSDGSTFASEGFARSVPISPPYLVSWGELTLDTATPQDTSIVVRVYYLDGSAYVLVPDDALAGNSAGFSGGIIDVSTLPTATYTSLKIEATLSTTDPAVTARLSEWALSYSAGPTPLPNVAFDIHGAKTIGTSGSGVPIAKYSGTYSTSLDGEKVLSSLEWDTYTLSVPSSYGISERCPFGISIAPGEQKMVSLTLDDPTTNSLLMYVASGGSPVPTATVSVSGPLPVQSQKTTSACGQVYFDSLSAGTYTITVSAPSYAPYSEDVSVAGAAEFTANLTPQ</sequence>
<dbReference type="Gene3D" id="2.60.40.1120">
    <property type="entry name" value="Carboxypeptidase-like, regulatory domain"/>
    <property type="match status" value="1"/>
</dbReference>
<dbReference type="SUPFAM" id="SSF49452">
    <property type="entry name" value="Starch-binding domain-like"/>
    <property type="match status" value="1"/>
</dbReference>
<reference evidence="2 3" key="1">
    <citation type="journal article" date="2016" name="Nat. Commun.">
        <title>Thousands of microbial genomes shed light on interconnected biogeochemical processes in an aquifer system.</title>
        <authorList>
            <person name="Anantharaman K."/>
            <person name="Brown C.T."/>
            <person name="Hug L.A."/>
            <person name="Sharon I."/>
            <person name="Castelle C.J."/>
            <person name="Probst A.J."/>
            <person name="Thomas B.C."/>
            <person name="Singh A."/>
            <person name="Wilkins M.J."/>
            <person name="Karaoz U."/>
            <person name="Brodie E.L."/>
            <person name="Williams K.H."/>
            <person name="Hubbard S.S."/>
            <person name="Banfield J.F."/>
        </authorList>
    </citation>
    <scope>NUCLEOTIDE SEQUENCE [LARGE SCALE GENOMIC DNA]</scope>
</reference>
<comment type="caution">
    <text evidence="2">The sequence shown here is derived from an EMBL/GenBank/DDBJ whole genome shotgun (WGS) entry which is preliminary data.</text>
</comment>
<evidence type="ECO:0000313" key="2">
    <source>
        <dbReference type="EMBL" id="OGG44130.1"/>
    </source>
</evidence>
<feature type="transmembrane region" description="Helical" evidence="1">
    <location>
        <begin position="6"/>
        <end position="28"/>
    </location>
</feature>
<dbReference type="AlphaFoldDB" id="A0A1F6C4P6"/>
<dbReference type="GO" id="GO:0030246">
    <property type="term" value="F:carbohydrate binding"/>
    <property type="evidence" value="ECO:0007669"/>
    <property type="project" value="InterPro"/>
</dbReference>
<dbReference type="Pfam" id="PF13620">
    <property type="entry name" value="CarboxypepD_reg"/>
    <property type="match status" value="1"/>
</dbReference>
<keyword evidence="1" id="KW-0472">Membrane</keyword>
<gene>
    <name evidence="2" type="ORF">A2841_03975</name>
</gene>
<accession>A0A1F6C4P6</accession>
<proteinExistence type="predicted"/>
<evidence type="ECO:0008006" key="4">
    <source>
        <dbReference type="Google" id="ProtNLM"/>
    </source>
</evidence>
<evidence type="ECO:0000313" key="3">
    <source>
        <dbReference type="Proteomes" id="UP000178249"/>
    </source>
</evidence>
<dbReference type="Proteomes" id="UP000178249">
    <property type="component" value="Unassembled WGS sequence"/>
</dbReference>
<dbReference type="InterPro" id="IPR013784">
    <property type="entry name" value="Carb-bd-like_fold"/>
</dbReference>
<evidence type="ECO:0000256" key="1">
    <source>
        <dbReference type="SAM" id="Phobius"/>
    </source>
</evidence>
<dbReference type="EMBL" id="MFKP01000021">
    <property type="protein sequence ID" value="OGG44130.1"/>
    <property type="molecule type" value="Genomic_DNA"/>
</dbReference>
<keyword evidence="1" id="KW-0812">Transmembrane</keyword>
<name>A0A1F6C4P6_9BACT</name>
<keyword evidence="1" id="KW-1133">Transmembrane helix</keyword>
<protein>
    <recommendedName>
        <fullName evidence="4">Carboxypeptidase regulatory-like domain-containing protein</fullName>
    </recommendedName>
</protein>